<evidence type="ECO:0008006" key="6">
    <source>
        <dbReference type="Google" id="ProtNLM"/>
    </source>
</evidence>
<reference evidence="3 5" key="2">
    <citation type="journal article" date="2019" name="Microb. Pathog.">
        <title>Comparison of VITEK 2, MALDI-TOF MS, 16S rRNA gene sequencing, and whole-genome sequencing for identification of Roseomonas mucosa.</title>
        <authorList>
            <person name="Rudolph W.W."/>
            <person name="Gunzer F."/>
            <person name="Trauth M."/>
            <person name="Bunk B."/>
            <person name="Bigge R."/>
            <person name="Schrottner P."/>
        </authorList>
    </citation>
    <scope>NUCLEOTIDE SEQUENCE [LARGE SCALE GENOMIC DNA]</scope>
    <source>
        <strain evidence="3 5">DSM 103800</strain>
    </source>
</reference>
<dbReference type="Proteomes" id="UP000185494">
    <property type="component" value="Chromosome 1"/>
</dbReference>
<dbReference type="AlphaFoldDB" id="A0A1L7ABM7"/>
<evidence type="ECO:0000313" key="5">
    <source>
        <dbReference type="Proteomes" id="UP001258945"/>
    </source>
</evidence>
<organism evidence="2 4">
    <name type="scientific">Roseomonas gilardii</name>
    <dbReference type="NCBI Taxonomy" id="257708"/>
    <lineage>
        <taxon>Bacteria</taxon>
        <taxon>Pseudomonadati</taxon>
        <taxon>Pseudomonadota</taxon>
        <taxon>Alphaproteobacteria</taxon>
        <taxon>Acetobacterales</taxon>
        <taxon>Roseomonadaceae</taxon>
        <taxon>Roseomonas</taxon>
    </lineage>
</organism>
<evidence type="ECO:0000313" key="4">
    <source>
        <dbReference type="Proteomes" id="UP000185494"/>
    </source>
</evidence>
<keyword evidence="5" id="KW-1185">Reference proteome</keyword>
<accession>A0A1L7ABM7</accession>
<evidence type="ECO:0000313" key="3">
    <source>
        <dbReference type="EMBL" id="MDT8330978.1"/>
    </source>
</evidence>
<protein>
    <recommendedName>
        <fullName evidence="6">DUF1918 domain-containing protein</fullName>
    </recommendedName>
</protein>
<evidence type="ECO:0000256" key="1">
    <source>
        <dbReference type="SAM" id="MobiDB-lite"/>
    </source>
</evidence>
<dbReference type="RefSeq" id="WP_075797137.1">
    <property type="nucleotide sequence ID" value="NZ_CP015583.1"/>
</dbReference>
<evidence type="ECO:0000313" key="2">
    <source>
        <dbReference type="EMBL" id="APT56186.1"/>
    </source>
</evidence>
<dbReference type="Proteomes" id="UP001258945">
    <property type="component" value="Unassembled WGS sequence"/>
</dbReference>
<feature type="compositionally biased region" description="Basic and acidic residues" evidence="1">
    <location>
        <begin position="38"/>
        <end position="61"/>
    </location>
</feature>
<name>A0A1L7ABM7_9PROT</name>
<feature type="region of interest" description="Disordered" evidence="1">
    <location>
        <begin position="33"/>
        <end position="63"/>
    </location>
</feature>
<reference evidence="2 4" key="1">
    <citation type="submission" date="2016-05" db="EMBL/GenBank/DDBJ databases">
        <title>Complete Genome and Methylome Analysis of Psychrotrophic Bacterial Isolates from Antarctic Lake Untersee.</title>
        <authorList>
            <person name="Fomenkov A."/>
            <person name="Akimov V.N."/>
            <person name="Vasilyeva L.V."/>
            <person name="Andersen D."/>
            <person name="Vincze T."/>
            <person name="Roberts R.J."/>
        </authorList>
    </citation>
    <scope>NUCLEOTIDE SEQUENCE [LARGE SCALE GENOMIC DNA]</scope>
    <source>
        <strain evidence="2 4">U14-5</strain>
    </source>
</reference>
<reference evidence="3" key="3">
    <citation type="submission" date="2023-09" db="EMBL/GenBank/DDBJ databases">
        <authorList>
            <person name="Schober I."/>
            <person name="Bunk B."/>
        </authorList>
    </citation>
    <scope>NUCLEOTIDE SEQUENCE</scope>
    <source>
        <strain evidence="3">DSM 103800</strain>
    </source>
</reference>
<dbReference type="EMBL" id="JAVVDO010000009">
    <property type="protein sequence ID" value="MDT8330978.1"/>
    <property type="molecule type" value="Genomic_DNA"/>
</dbReference>
<dbReference type="KEGG" id="rgi:RGI145_02710"/>
<dbReference type="EMBL" id="CP015583">
    <property type="protein sequence ID" value="APT56186.1"/>
    <property type="molecule type" value="Genomic_DNA"/>
</dbReference>
<dbReference type="STRING" id="257708.RGI145_02710"/>
<proteinExistence type="predicted"/>
<sequence length="76" mass="8799">MANHRFQIGDEVELVPHLFNPHEARGRYTITRLLPNDSPDREYRVRQGQDGQERVVRESEMRLSPTSVLGRNAMPA</sequence>
<gene>
    <name evidence="2" type="ORF">RGI145_02710</name>
    <name evidence="3" type="ORF">RQ831_07915</name>
</gene>